<organism evidence="8 9">
    <name type="scientific">Phialemonium thermophilum</name>
    <dbReference type="NCBI Taxonomy" id="223376"/>
    <lineage>
        <taxon>Eukaryota</taxon>
        <taxon>Fungi</taxon>
        <taxon>Dikarya</taxon>
        <taxon>Ascomycota</taxon>
        <taxon>Pezizomycotina</taxon>
        <taxon>Sordariomycetes</taxon>
        <taxon>Sordariomycetidae</taxon>
        <taxon>Cephalothecales</taxon>
        <taxon>Cephalothecaceae</taxon>
        <taxon>Phialemonium</taxon>
    </lineage>
</organism>
<accession>A0ABR3WD01</accession>
<dbReference type="InterPro" id="IPR001708">
    <property type="entry name" value="YidC/ALB3/OXA1/COX18"/>
</dbReference>
<evidence type="ECO:0000256" key="5">
    <source>
        <dbReference type="ARBA" id="ARBA00023136"/>
    </source>
</evidence>
<feature type="transmembrane region" description="Helical" evidence="7">
    <location>
        <begin position="62"/>
        <end position="81"/>
    </location>
</feature>
<gene>
    <name evidence="8" type="ORF">VTK73DRAFT_7737</name>
</gene>
<name>A0ABR3WD01_9PEZI</name>
<dbReference type="Proteomes" id="UP001586593">
    <property type="component" value="Unassembled WGS sequence"/>
</dbReference>
<evidence type="ECO:0000256" key="6">
    <source>
        <dbReference type="SAM" id="MobiDB-lite"/>
    </source>
</evidence>
<comment type="caution">
    <text evidence="8">The sequence shown here is derived from an EMBL/GenBank/DDBJ whole genome shotgun (WGS) entry which is preliminary data.</text>
</comment>
<feature type="compositionally biased region" description="Basic and acidic residues" evidence="6">
    <location>
        <begin position="209"/>
        <end position="245"/>
    </location>
</feature>
<evidence type="ECO:0000256" key="3">
    <source>
        <dbReference type="ARBA" id="ARBA00022692"/>
    </source>
</evidence>
<proteinExistence type="inferred from homology"/>
<feature type="region of interest" description="Disordered" evidence="6">
    <location>
        <begin position="197"/>
        <end position="245"/>
    </location>
</feature>
<reference evidence="8 9" key="1">
    <citation type="journal article" date="2024" name="Commun. Biol.">
        <title>Comparative genomic analysis of thermophilic fungi reveals convergent evolutionary adaptations and gene losses.</title>
        <authorList>
            <person name="Steindorff A.S."/>
            <person name="Aguilar-Pontes M.V."/>
            <person name="Robinson A.J."/>
            <person name="Andreopoulos B."/>
            <person name="LaButti K."/>
            <person name="Kuo A."/>
            <person name="Mondo S."/>
            <person name="Riley R."/>
            <person name="Otillar R."/>
            <person name="Haridas S."/>
            <person name="Lipzen A."/>
            <person name="Grimwood J."/>
            <person name="Schmutz J."/>
            <person name="Clum A."/>
            <person name="Reid I.D."/>
            <person name="Moisan M.C."/>
            <person name="Butler G."/>
            <person name="Nguyen T.T.M."/>
            <person name="Dewar K."/>
            <person name="Conant G."/>
            <person name="Drula E."/>
            <person name="Henrissat B."/>
            <person name="Hansel C."/>
            <person name="Singer S."/>
            <person name="Hutchinson M.I."/>
            <person name="de Vries R.P."/>
            <person name="Natvig D.O."/>
            <person name="Powell A.J."/>
            <person name="Tsang A."/>
            <person name="Grigoriev I.V."/>
        </authorList>
    </citation>
    <scope>NUCLEOTIDE SEQUENCE [LARGE SCALE GENOMIC DNA]</scope>
    <source>
        <strain evidence="8 9">ATCC 24622</strain>
    </source>
</reference>
<keyword evidence="5 7" id="KW-0472">Membrane</keyword>
<evidence type="ECO:0000256" key="7">
    <source>
        <dbReference type="SAM" id="Phobius"/>
    </source>
</evidence>
<feature type="transmembrane region" description="Helical" evidence="7">
    <location>
        <begin position="33"/>
        <end position="50"/>
    </location>
</feature>
<protein>
    <submittedName>
        <fullName evidence="8">Uncharacterized protein</fullName>
    </submittedName>
</protein>
<sequence>MLRLFRGMAALPVPSLETGGALWFPDLTVPDPLFILPVASSVLLYLVMKMNIPYMAEQQAKMMKLGAIIMGPLSLIVTIYFPAGLQFFFLVTGALQYLQTWLFYRPWLRRWANLPPLKPVAAAAAPDGPRVSPFSGGAAAATSATWQAPRTISTSARPVSSATDASEAAAASGASLLKQGSEVLSSVKSGLKAFQEKVGASAESKKRKKELEDAQKYEERRRLEEEQRYYARKAEWEMKRREKRP</sequence>
<comment type="similarity">
    <text evidence="2">Belongs to the OXA1/ALB3/YidC family.</text>
</comment>
<evidence type="ECO:0000313" key="8">
    <source>
        <dbReference type="EMBL" id="KAL1858941.1"/>
    </source>
</evidence>
<dbReference type="PANTHER" id="PTHR12428:SF66">
    <property type="entry name" value="MITOCHONDRIAL INNER MEMBRANE PROTEIN OXA1L"/>
    <property type="match status" value="1"/>
</dbReference>
<keyword evidence="3 7" id="KW-0812">Transmembrane</keyword>
<keyword evidence="4 7" id="KW-1133">Transmembrane helix</keyword>
<evidence type="ECO:0000256" key="4">
    <source>
        <dbReference type="ARBA" id="ARBA00022989"/>
    </source>
</evidence>
<dbReference type="PANTHER" id="PTHR12428">
    <property type="entry name" value="OXA1"/>
    <property type="match status" value="1"/>
</dbReference>
<dbReference type="EMBL" id="JAZHXJ010000506">
    <property type="protein sequence ID" value="KAL1858941.1"/>
    <property type="molecule type" value="Genomic_DNA"/>
</dbReference>
<keyword evidence="9" id="KW-1185">Reference proteome</keyword>
<evidence type="ECO:0000256" key="1">
    <source>
        <dbReference type="ARBA" id="ARBA00004141"/>
    </source>
</evidence>
<evidence type="ECO:0000256" key="2">
    <source>
        <dbReference type="ARBA" id="ARBA00009877"/>
    </source>
</evidence>
<comment type="subcellular location">
    <subcellularLocation>
        <location evidence="1">Membrane</location>
        <topology evidence="1">Multi-pass membrane protein</topology>
    </subcellularLocation>
</comment>
<evidence type="ECO:0000313" key="9">
    <source>
        <dbReference type="Proteomes" id="UP001586593"/>
    </source>
</evidence>